<dbReference type="PANTHER" id="PTHR47533:SF4">
    <property type="entry name" value="AB HYDROLASE-1 DOMAIN-CONTAINING PROTEIN"/>
    <property type="match status" value="1"/>
</dbReference>
<name>A0A8S1EBT8_9PELO</name>
<sequence>MAESNIFKKNVVFRAISGKQIELEAVYEDSLPSGSSIGTVIAVHGSPGSHKDFKYVREKLNEMKIRFIGVNFPGFCNTPGYPGQDFGNEERHAFSNALIEELNIPGKIIIMGHSRGNENALMTAVEKNVHGLVMINPIGFRRHKGISPKFSLEGLEWAYDCLPSFIGNAMIYKVYQMIGFKVKSAEECINALRTMNRCYLDKQLEHVEKLNKSNTKVMFLFAGKDHLMEQEIMFEALDKYYGLKHFEFDKKIPQEEMKPILEEISSGAKGVSVFVKNDNHFQNKSQAELVANVTQRMLNDSLPSGSNVGTLVGFHGAFGSHNDFMHILQCMDRRIRFIGINYPGFGFTAAYPGQSFCNTERQNFTNSLLDSLQINGKIVYIGHSRGCENALMTSVERKETCQGLVIINPVGLRPSKTIILLKYLKMFYGILPKSLAEYFIFHAYTIYGFKHLPNGRAAINSIETVLSTALNKKLPYIEKFNETNHKLFLIHSGNDFVIEPEIIEELLDKYKGLEHFRFENDIDEFSENAILKALRNSKRASVYVQNDDHFQNKTRCDLIAKAIQTIFY</sequence>
<dbReference type="InterPro" id="IPR029058">
    <property type="entry name" value="AB_hydrolase_fold"/>
</dbReference>
<dbReference type="Pfam" id="PF06342">
    <property type="entry name" value="DUF1057"/>
    <property type="match status" value="2"/>
</dbReference>
<dbReference type="AlphaFoldDB" id="A0A8S1EBT8"/>
<dbReference type="PANTHER" id="PTHR47533">
    <property type="entry name" value="PROTEIN CBG21859"/>
    <property type="match status" value="1"/>
</dbReference>
<comment type="caution">
    <text evidence="1">The sequence shown here is derived from an EMBL/GenBank/DDBJ whole genome shotgun (WGS) entry which is preliminary data.</text>
</comment>
<evidence type="ECO:0000313" key="1">
    <source>
        <dbReference type="EMBL" id="CAB3397081.1"/>
    </source>
</evidence>
<gene>
    <name evidence="1" type="ORF">CBOVIS_LOCUS548</name>
</gene>
<dbReference type="EMBL" id="CADEPM010000001">
    <property type="protein sequence ID" value="CAB3397081.1"/>
    <property type="molecule type" value="Genomic_DNA"/>
</dbReference>
<dbReference type="Gene3D" id="3.40.50.1820">
    <property type="entry name" value="alpha/beta hydrolase"/>
    <property type="match status" value="2"/>
</dbReference>
<proteinExistence type="predicted"/>
<keyword evidence="2" id="KW-1185">Reference proteome</keyword>
<reference evidence="1 2" key="1">
    <citation type="submission" date="2020-04" db="EMBL/GenBank/DDBJ databases">
        <authorList>
            <person name="Laetsch R D."/>
            <person name="Stevens L."/>
            <person name="Kumar S."/>
            <person name="Blaxter L. M."/>
        </authorList>
    </citation>
    <scope>NUCLEOTIDE SEQUENCE [LARGE SCALE GENOMIC DNA]</scope>
</reference>
<evidence type="ECO:0008006" key="3">
    <source>
        <dbReference type="Google" id="ProtNLM"/>
    </source>
</evidence>
<evidence type="ECO:0000313" key="2">
    <source>
        <dbReference type="Proteomes" id="UP000494206"/>
    </source>
</evidence>
<dbReference type="OrthoDB" id="6431331at2759"/>
<organism evidence="1 2">
    <name type="scientific">Caenorhabditis bovis</name>
    <dbReference type="NCBI Taxonomy" id="2654633"/>
    <lineage>
        <taxon>Eukaryota</taxon>
        <taxon>Metazoa</taxon>
        <taxon>Ecdysozoa</taxon>
        <taxon>Nematoda</taxon>
        <taxon>Chromadorea</taxon>
        <taxon>Rhabditida</taxon>
        <taxon>Rhabditina</taxon>
        <taxon>Rhabditomorpha</taxon>
        <taxon>Rhabditoidea</taxon>
        <taxon>Rhabditidae</taxon>
        <taxon>Peloderinae</taxon>
        <taxon>Caenorhabditis</taxon>
    </lineage>
</organism>
<accession>A0A8S1EBT8</accession>
<protein>
    <recommendedName>
        <fullName evidence="3">AB hydrolase-1 domain-containing protein</fullName>
    </recommendedName>
</protein>
<dbReference type="SUPFAM" id="SSF53474">
    <property type="entry name" value="alpha/beta-Hydrolases"/>
    <property type="match status" value="2"/>
</dbReference>
<dbReference type="InterPro" id="IPR010463">
    <property type="entry name" value="DUF1057"/>
</dbReference>
<dbReference type="Proteomes" id="UP000494206">
    <property type="component" value="Unassembled WGS sequence"/>
</dbReference>